<keyword evidence="3" id="KW-1185">Reference proteome</keyword>
<evidence type="ECO:0000313" key="3">
    <source>
        <dbReference type="Proteomes" id="UP000269221"/>
    </source>
</evidence>
<accession>A0A3M0JZS2</accession>
<proteinExistence type="predicted"/>
<dbReference type="STRING" id="333673.A0A3M0JZS2"/>
<sequence>MPLTGALRLCLACLLLCGASPKPTCDPGACPPCPEGDPEVTAAPPGTGGCCPPCPAPCSCPAYLRGDCEMQGFDGGLVPAGRSFYIDFARKLCTCLPSGDVACAPLCPRPAPACRALGSPVADGCPRCVCYDRDEMAVPAGAVTTRGSQTCTCPALGGQLECGPAGGEE</sequence>
<feature type="chain" id="PRO_5018226926" description="IGFBP N-terminal domain-containing protein" evidence="1">
    <location>
        <begin position="22"/>
        <end position="169"/>
    </location>
</feature>
<reference evidence="2 3" key="1">
    <citation type="submission" date="2018-07" db="EMBL/GenBank/DDBJ databases">
        <title>A high quality draft genome assembly of the barn swallow (H. rustica rustica).</title>
        <authorList>
            <person name="Formenti G."/>
            <person name="Chiara M."/>
            <person name="Poveda L."/>
            <person name="Francoijs K.-J."/>
            <person name="Bonisoli-Alquati A."/>
            <person name="Canova L."/>
            <person name="Gianfranceschi L."/>
            <person name="Horner D.S."/>
            <person name="Saino N."/>
        </authorList>
    </citation>
    <scope>NUCLEOTIDE SEQUENCE [LARGE SCALE GENOMIC DNA]</scope>
    <source>
        <strain evidence="2">Chelidonia</strain>
        <tissue evidence="2">Blood</tissue>
    </source>
</reference>
<evidence type="ECO:0008006" key="4">
    <source>
        <dbReference type="Google" id="ProtNLM"/>
    </source>
</evidence>
<protein>
    <recommendedName>
        <fullName evidence="4">IGFBP N-terminal domain-containing protein</fullName>
    </recommendedName>
</protein>
<comment type="caution">
    <text evidence="2">The sequence shown here is derived from an EMBL/GenBank/DDBJ whole genome shotgun (WGS) entry which is preliminary data.</text>
</comment>
<gene>
    <name evidence="2" type="ORF">DUI87_15628</name>
</gene>
<dbReference type="OrthoDB" id="9217649at2759"/>
<evidence type="ECO:0000256" key="1">
    <source>
        <dbReference type="SAM" id="SignalP"/>
    </source>
</evidence>
<dbReference type="AlphaFoldDB" id="A0A3M0JZS2"/>
<feature type="signal peptide" evidence="1">
    <location>
        <begin position="1"/>
        <end position="21"/>
    </location>
</feature>
<dbReference type="Proteomes" id="UP000269221">
    <property type="component" value="Unassembled WGS sequence"/>
</dbReference>
<name>A0A3M0JZS2_HIRRU</name>
<organism evidence="2 3">
    <name type="scientific">Hirundo rustica rustica</name>
    <dbReference type="NCBI Taxonomy" id="333673"/>
    <lineage>
        <taxon>Eukaryota</taxon>
        <taxon>Metazoa</taxon>
        <taxon>Chordata</taxon>
        <taxon>Craniata</taxon>
        <taxon>Vertebrata</taxon>
        <taxon>Euteleostomi</taxon>
        <taxon>Archelosauria</taxon>
        <taxon>Archosauria</taxon>
        <taxon>Dinosauria</taxon>
        <taxon>Saurischia</taxon>
        <taxon>Theropoda</taxon>
        <taxon>Coelurosauria</taxon>
        <taxon>Aves</taxon>
        <taxon>Neognathae</taxon>
        <taxon>Neoaves</taxon>
        <taxon>Telluraves</taxon>
        <taxon>Australaves</taxon>
        <taxon>Passeriformes</taxon>
        <taxon>Sylvioidea</taxon>
        <taxon>Hirundinidae</taxon>
        <taxon>Hirundo</taxon>
    </lineage>
</organism>
<keyword evidence="1" id="KW-0732">Signal</keyword>
<evidence type="ECO:0000313" key="2">
    <source>
        <dbReference type="EMBL" id="RMC06198.1"/>
    </source>
</evidence>
<dbReference type="EMBL" id="QRBI01000120">
    <property type="protein sequence ID" value="RMC06198.1"/>
    <property type="molecule type" value="Genomic_DNA"/>
</dbReference>